<evidence type="ECO:0000259" key="1">
    <source>
        <dbReference type="Pfam" id="PF06722"/>
    </source>
</evidence>
<name>A0A7X3JYC5_9BACL</name>
<dbReference type="InterPro" id="IPR050426">
    <property type="entry name" value="Glycosyltransferase_28"/>
</dbReference>
<dbReference type="PANTHER" id="PTHR48050">
    <property type="entry name" value="STEROL 3-BETA-GLUCOSYLTRANSFERASE"/>
    <property type="match status" value="1"/>
</dbReference>
<dbReference type="AlphaFoldDB" id="A0A7X3JYC5"/>
<keyword evidence="3" id="KW-1185">Reference proteome</keyword>
<protein>
    <recommendedName>
        <fullName evidence="1">Erythromycin biosynthesis protein CIII-like C-terminal domain-containing protein</fullName>
    </recommendedName>
</protein>
<dbReference type="InterPro" id="IPR010610">
    <property type="entry name" value="EryCIII-like_C"/>
</dbReference>
<gene>
    <name evidence="2" type="ORF">EDM21_04770</name>
</gene>
<dbReference type="Gene3D" id="3.40.50.2000">
    <property type="entry name" value="Glycogen Phosphorylase B"/>
    <property type="match status" value="2"/>
</dbReference>
<evidence type="ECO:0000313" key="3">
    <source>
        <dbReference type="Proteomes" id="UP000490800"/>
    </source>
</evidence>
<dbReference type="GO" id="GO:0016757">
    <property type="term" value="F:glycosyltransferase activity"/>
    <property type="evidence" value="ECO:0007669"/>
    <property type="project" value="UniProtKB-ARBA"/>
</dbReference>
<proteinExistence type="predicted"/>
<dbReference type="EMBL" id="RHLK01000002">
    <property type="protein sequence ID" value="MVO98837.1"/>
    <property type="molecule type" value="Genomic_DNA"/>
</dbReference>
<sequence length="402" mass="44494">MTKRIFFGLSGGLGPVLRSMPVAEMFRNAGEDVSFSVYGTGSASFIQSRGYRHLPDDDPTVPCEDLVVRPGNVFYNLDHYYASAGLLDESFVHAWIQHRIRMLEKWNADLVVADMSPQTVIAARYLGIPVLSITQSCFYPDGDGMYFWGQPPRNTPKVTPVVNKILKRLGLPVVSRMEQLNVGRLNFIPGIPELDPVYSNSVRYVGPIEYPAVEEAGHPVPGEPYILVYPGRLEDTSGPSGLQLLEFVVQAYRNTKDTVVIACSQTLPAALRARMSGNMTVIPHFGPGLLARSRLFIHHGGHGSCMSALRRGVPSLIIPTHTEREFNARKVHGLGAGEYVLPGTLTAAQLYQLGEYVMEDRYREHAEEIAALIHNRNYGGAGEIYTCGSTLMKRLTMSREEL</sequence>
<accession>A0A7X3JYC5</accession>
<dbReference type="RefSeq" id="WP_166541829.1">
    <property type="nucleotide sequence ID" value="NZ_RHLK01000002.1"/>
</dbReference>
<dbReference type="Proteomes" id="UP000490800">
    <property type="component" value="Unassembled WGS sequence"/>
</dbReference>
<organism evidence="2 3">
    <name type="scientific">Paenibacillus lutrae</name>
    <dbReference type="NCBI Taxonomy" id="2078573"/>
    <lineage>
        <taxon>Bacteria</taxon>
        <taxon>Bacillati</taxon>
        <taxon>Bacillota</taxon>
        <taxon>Bacilli</taxon>
        <taxon>Bacillales</taxon>
        <taxon>Paenibacillaceae</taxon>
        <taxon>Paenibacillus</taxon>
    </lineage>
</organism>
<comment type="caution">
    <text evidence="2">The sequence shown here is derived from an EMBL/GenBank/DDBJ whole genome shotgun (WGS) entry which is preliminary data.</text>
</comment>
<feature type="domain" description="Erythromycin biosynthesis protein CIII-like C-terminal" evidence="1">
    <location>
        <begin position="289"/>
        <end position="371"/>
    </location>
</feature>
<dbReference type="SUPFAM" id="SSF53756">
    <property type="entry name" value="UDP-Glycosyltransferase/glycogen phosphorylase"/>
    <property type="match status" value="1"/>
</dbReference>
<reference evidence="2 3" key="1">
    <citation type="journal article" date="2019" name="Microorganisms">
        <title>Paenibacillus lutrae sp. nov., A Chitinolytic Species Isolated from A River Otter in Castril Natural Park, Granada, Spain.</title>
        <authorList>
            <person name="Rodriguez M."/>
            <person name="Reina J.C."/>
            <person name="Bejar V."/>
            <person name="Llamas I."/>
        </authorList>
    </citation>
    <scope>NUCLEOTIDE SEQUENCE [LARGE SCALE GENOMIC DNA]</scope>
    <source>
        <strain evidence="2 3">N10</strain>
    </source>
</reference>
<dbReference type="Pfam" id="PF06722">
    <property type="entry name" value="EryCIII-like_C"/>
    <property type="match status" value="1"/>
</dbReference>
<dbReference type="PANTHER" id="PTHR48050:SF13">
    <property type="entry name" value="STEROL 3-BETA-GLUCOSYLTRANSFERASE UGT80A2"/>
    <property type="match status" value="1"/>
</dbReference>
<evidence type="ECO:0000313" key="2">
    <source>
        <dbReference type="EMBL" id="MVO98837.1"/>
    </source>
</evidence>